<dbReference type="GO" id="GO:0016740">
    <property type="term" value="F:transferase activity"/>
    <property type="evidence" value="ECO:0007669"/>
    <property type="project" value="TreeGrafter"/>
</dbReference>
<dbReference type="Pfam" id="PF00753">
    <property type="entry name" value="Lactamase_B"/>
    <property type="match status" value="1"/>
</dbReference>
<dbReference type="EMBL" id="AMCI01000205">
    <property type="protein sequence ID" value="EJX10346.1"/>
    <property type="molecule type" value="Genomic_DNA"/>
</dbReference>
<feature type="domain" description="Metallo-beta-lactamase" evidence="1">
    <location>
        <begin position="60"/>
        <end position="213"/>
    </location>
</feature>
<organism evidence="2">
    <name type="scientific">gut metagenome</name>
    <dbReference type="NCBI Taxonomy" id="749906"/>
    <lineage>
        <taxon>unclassified sequences</taxon>
        <taxon>metagenomes</taxon>
        <taxon>organismal metagenomes</taxon>
    </lineage>
</organism>
<dbReference type="SUPFAM" id="SSF56281">
    <property type="entry name" value="Metallo-hydrolase/oxidoreductase"/>
    <property type="match status" value="1"/>
</dbReference>
<dbReference type="AlphaFoldDB" id="J9DBP9"/>
<accession>J9DBP9</accession>
<reference evidence="2" key="1">
    <citation type="journal article" date="2012" name="PLoS ONE">
        <title>Gene sets for utilization of primary and secondary nutrition supplies in the distal gut of endangered iberian lynx.</title>
        <authorList>
            <person name="Alcaide M."/>
            <person name="Messina E."/>
            <person name="Richter M."/>
            <person name="Bargiela R."/>
            <person name="Peplies J."/>
            <person name="Huws S.A."/>
            <person name="Newbold C.J."/>
            <person name="Golyshin P.N."/>
            <person name="Simon M.A."/>
            <person name="Lopez G."/>
            <person name="Yakimov M.M."/>
            <person name="Ferrer M."/>
        </authorList>
    </citation>
    <scope>NUCLEOTIDE SEQUENCE</scope>
</reference>
<dbReference type="PANTHER" id="PTHR13754:SF13">
    <property type="entry name" value="METALLO-BETA-LACTAMASE SUPERFAMILY PROTEIN (AFU_ORTHOLOGUE AFUA_3G07630)"/>
    <property type="match status" value="1"/>
</dbReference>
<dbReference type="PANTHER" id="PTHR13754">
    <property type="entry name" value="METALLO-BETA-LACTAMASE SUPERFAMILY PROTEIN"/>
    <property type="match status" value="1"/>
</dbReference>
<dbReference type="InterPro" id="IPR036866">
    <property type="entry name" value="RibonucZ/Hydroxyglut_hydro"/>
</dbReference>
<dbReference type="Gene3D" id="3.60.15.10">
    <property type="entry name" value="Ribonuclease Z/Hydroxyacylglutathione hydrolase-like"/>
    <property type="match status" value="1"/>
</dbReference>
<dbReference type="CDD" id="cd07713">
    <property type="entry name" value="DHPS-like_MBL-fold"/>
    <property type="match status" value="1"/>
</dbReference>
<comment type="caution">
    <text evidence="2">The sequence shown here is derived from an EMBL/GenBank/DDBJ whole genome shotgun (WGS) entry which is preliminary data.</text>
</comment>
<dbReference type="InterPro" id="IPR041712">
    <property type="entry name" value="DHPS-like_MBL-fold"/>
</dbReference>
<evidence type="ECO:0000313" key="2">
    <source>
        <dbReference type="EMBL" id="EJX10346.1"/>
    </source>
</evidence>
<sequence>MSPLTHLLGLSLCLVNYSTLVHPFPFSSSSILMLITSLVENISTQGLPVEHGLSLHIRLDQGRQILFDMGQRILFAENAQRLGIHLEEVDLAVLSHGHYDHGGGLRAFFRLNSHAPMYVQRTAFEPHYSQRAEGLKSIGLDQDLLTGSRFRWVDQVERIDEQLTLFADVQGTCFNPPGNRLLFGPEPNQHDAFVHEQNLLICEGNRVVLFAGCAHAGIVNILRRAHQVAGRSITHVFAGMHLVKTGMNPAAENQFVRALARELLTYPNILFYTMHCTGTEAYQVLREEMGTSLDYLACGDQVHI</sequence>
<dbReference type="InterPro" id="IPR001279">
    <property type="entry name" value="Metallo-B-lactamas"/>
</dbReference>
<protein>
    <submittedName>
        <fullName evidence="2">Metallo-beta-lactamase family protein</fullName>
    </submittedName>
</protein>
<gene>
    <name evidence="2" type="ORF">EVA_01465</name>
</gene>
<name>J9DBP9_9ZZZZ</name>
<evidence type="ECO:0000259" key="1">
    <source>
        <dbReference type="Pfam" id="PF00753"/>
    </source>
</evidence>
<proteinExistence type="predicted"/>
<dbReference type="InterPro" id="IPR052926">
    <property type="entry name" value="Metallo-beta-lactamase_dom"/>
</dbReference>